<sequence length="466" mass="51042">MGVFVVLLSIATLFGSTSGTALGPRGNHSDCTSVDRGYQCFPELSHKWGLYAPYFSLQDESPFPLDVPDDCHITFVQVLARHGARSPTDSKTKAYAATIAAIQKNATALPGKYAFLKSYNYSMGSENLTPFGRNQLQDLGAQFYRRYDTLTRHINPFVRAADSSRVHESAEKFVEGFQNARQGDPHANPHQPSPRVDVVIPEGTAYNNTLEHSICTAFEASTVGDAAADNFTAVFAPAIAKRLEADLPGVQLSADDVVNLMAMCPFETVSLTDDAHTLSPFCDLFTAAEWTQYNYLLSLDKYYGYGGGNPLGPVQGVGWANELIARLTRSPVHDHTCVNNTLDANPATFPLNATLYADFSHDSNLVSIFWALGLYNGTKPLSQTTVEDITRTDGYAAAWTVPFAARAYIEMMQCRAEKQPLVRVLVNDRVMPLHGCAVDNLGRCKRDDFVEGLSFARAGGNWAECF</sequence>
<dbReference type="InterPro" id="IPR000560">
    <property type="entry name" value="His_Pase_clade-2"/>
</dbReference>
<dbReference type="PROSITE" id="PS00616">
    <property type="entry name" value="HIS_ACID_PHOSPHAT_1"/>
    <property type="match status" value="1"/>
</dbReference>
<evidence type="ECO:0000256" key="17">
    <source>
        <dbReference type="ARBA" id="ARBA00044262"/>
    </source>
</evidence>
<evidence type="ECO:0000313" key="19">
    <source>
        <dbReference type="Proteomes" id="UP000452235"/>
    </source>
</evidence>
<evidence type="ECO:0000256" key="8">
    <source>
        <dbReference type="ARBA" id="ARBA00023180"/>
    </source>
</evidence>
<accession>A0A5M3Z1F1</accession>
<evidence type="ECO:0000256" key="6">
    <source>
        <dbReference type="ARBA" id="ARBA00022801"/>
    </source>
</evidence>
<dbReference type="FunFam" id="3.40.50.1240:FF:000027">
    <property type="entry name" value="3-phytase A"/>
    <property type="match status" value="1"/>
</dbReference>
<keyword evidence="6" id="KW-0378">Hydrolase</keyword>
<evidence type="ECO:0000256" key="13">
    <source>
        <dbReference type="ARBA" id="ARBA00043721"/>
    </source>
</evidence>
<dbReference type="CDD" id="cd07061">
    <property type="entry name" value="HP_HAP_like"/>
    <property type="match status" value="1"/>
</dbReference>
<dbReference type="PIRSF" id="PIRSF000894">
    <property type="entry name" value="Acid_phosphatase"/>
    <property type="match status" value="1"/>
</dbReference>
<dbReference type="EC" id="3.1.3.8" evidence="4"/>
<dbReference type="GO" id="GO:0016158">
    <property type="term" value="F:inositol hexakisphosphate 3-phosphatase activity"/>
    <property type="evidence" value="ECO:0007669"/>
    <property type="project" value="UniProtKB-EC"/>
</dbReference>
<evidence type="ECO:0000256" key="7">
    <source>
        <dbReference type="ARBA" id="ARBA00023157"/>
    </source>
</evidence>
<evidence type="ECO:0000313" key="18">
    <source>
        <dbReference type="EMBL" id="GFF16212.1"/>
    </source>
</evidence>
<evidence type="ECO:0000256" key="1">
    <source>
        <dbReference type="ARBA" id="ARBA00004613"/>
    </source>
</evidence>
<evidence type="ECO:0000256" key="5">
    <source>
        <dbReference type="ARBA" id="ARBA00022525"/>
    </source>
</evidence>
<keyword evidence="8" id="KW-0325">Glycoprotein</keyword>
<dbReference type="VEuPathDB" id="FungiDB:ATEG_05333"/>
<comment type="catalytic activity">
    <reaction evidence="15">
        <text>1D-myo-inositol hexakisphosphate + H2O = 1D-myo-inositol 1,2,4,5,6-pentakisphosphate + phosphate</text>
        <dbReference type="Rhea" id="RHEA:16989"/>
        <dbReference type="ChEBI" id="CHEBI:15377"/>
        <dbReference type="ChEBI" id="CHEBI:43474"/>
        <dbReference type="ChEBI" id="CHEBI:57798"/>
        <dbReference type="ChEBI" id="CHEBI:58130"/>
        <dbReference type="EC" id="3.1.3.8"/>
    </reaction>
    <physiologicalReaction direction="left-to-right" evidence="15">
        <dbReference type="Rhea" id="RHEA:16990"/>
    </physiologicalReaction>
</comment>
<dbReference type="SUPFAM" id="SSF53254">
    <property type="entry name" value="Phosphoglycerate mutase-like"/>
    <property type="match status" value="1"/>
</dbReference>
<comment type="subcellular location">
    <subcellularLocation>
        <location evidence="1">Secreted</location>
    </subcellularLocation>
</comment>
<comment type="catalytic activity">
    <reaction evidence="11">
        <text>1D-myo-inositol 1,2,5,6-tetrakisphosphate + H2O = 1D-myo-inositol 1,2,6-trisphosphate + phosphate</text>
        <dbReference type="Rhea" id="RHEA:77119"/>
        <dbReference type="ChEBI" id="CHEBI:15377"/>
        <dbReference type="ChEBI" id="CHEBI:43474"/>
        <dbReference type="ChEBI" id="CHEBI:195535"/>
        <dbReference type="ChEBI" id="CHEBI:195537"/>
    </reaction>
    <physiologicalReaction direction="left-to-right" evidence="11">
        <dbReference type="Rhea" id="RHEA:77120"/>
    </physiologicalReaction>
</comment>
<comment type="catalytic activity">
    <reaction evidence="12">
        <text>1D-myo-inositol 1,2-bisphosphate + H2O = 1D-myo-inositol 2-phosphate + phosphate</text>
        <dbReference type="Rhea" id="RHEA:77135"/>
        <dbReference type="ChEBI" id="CHEBI:15377"/>
        <dbReference type="ChEBI" id="CHEBI:43474"/>
        <dbReference type="ChEBI" id="CHEBI:84142"/>
        <dbReference type="ChEBI" id="CHEBI:195539"/>
    </reaction>
    <physiologicalReaction direction="left-to-right" evidence="12">
        <dbReference type="Rhea" id="RHEA:77136"/>
    </physiologicalReaction>
</comment>
<organism evidence="18 19">
    <name type="scientific">Aspergillus terreus</name>
    <dbReference type="NCBI Taxonomy" id="33178"/>
    <lineage>
        <taxon>Eukaryota</taxon>
        <taxon>Fungi</taxon>
        <taxon>Dikarya</taxon>
        <taxon>Ascomycota</taxon>
        <taxon>Pezizomycotina</taxon>
        <taxon>Eurotiomycetes</taxon>
        <taxon>Eurotiomycetidae</taxon>
        <taxon>Eurotiales</taxon>
        <taxon>Aspergillaceae</taxon>
        <taxon>Aspergillus</taxon>
        <taxon>Aspergillus subgen. Circumdati</taxon>
    </lineage>
</organism>
<comment type="subunit">
    <text evidence="3">Monomer.</text>
</comment>
<dbReference type="PANTHER" id="PTHR20963">
    <property type="entry name" value="MULTIPLE INOSITOL POLYPHOSPHATE PHOSPHATASE-RELATED"/>
    <property type="match status" value="1"/>
</dbReference>
<proteinExistence type="inferred from homology"/>
<dbReference type="Gene3D" id="3.40.50.1240">
    <property type="entry name" value="Phosphoglycerate mutase-like"/>
    <property type="match status" value="1"/>
</dbReference>
<dbReference type="PANTHER" id="PTHR20963:SF24">
    <property type="entry name" value="3-PHYTASE B"/>
    <property type="match status" value="1"/>
</dbReference>
<evidence type="ECO:0000256" key="9">
    <source>
        <dbReference type="ARBA" id="ARBA00041857"/>
    </source>
</evidence>
<dbReference type="GO" id="GO:0005576">
    <property type="term" value="C:extracellular region"/>
    <property type="evidence" value="ECO:0007669"/>
    <property type="project" value="UniProtKB-SubCell"/>
</dbReference>
<dbReference type="OrthoDB" id="6509975at2759"/>
<comment type="catalytic activity">
    <reaction evidence="14">
        <text>1D-myo-inositol 1,2,4,5,6-pentakisphosphate + H2O = 1D-myo-inositol 1,2,5,6-tetrakisphosphate + phosphate</text>
        <dbReference type="Rhea" id="RHEA:77115"/>
        <dbReference type="ChEBI" id="CHEBI:15377"/>
        <dbReference type="ChEBI" id="CHEBI:43474"/>
        <dbReference type="ChEBI" id="CHEBI:57798"/>
        <dbReference type="ChEBI" id="CHEBI:195535"/>
    </reaction>
    <physiologicalReaction direction="left-to-right" evidence="14">
        <dbReference type="Rhea" id="RHEA:77116"/>
    </physiologicalReaction>
</comment>
<name>A0A5M3Z1F1_ASPTE</name>
<dbReference type="EMBL" id="BLJY01000005">
    <property type="protein sequence ID" value="GFF16212.1"/>
    <property type="molecule type" value="Genomic_DNA"/>
</dbReference>
<dbReference type="GO" id="GO:0003993">
    <property type="term" value="F:acid phosphatase activity"/>
    <property type="evidence" value="ECO:0007669"/>
    <property type="project" value="TreeGrafter"/>
</dbReference>
<evidence type="ECO:0000256" key="11">
    <source>
        <dbReference type="ARBA" id="ARBA00043670"/>
    </source>
</evidence>
<dbReference type="Pfam" id="PF00328">
    <property type="entry name" value="His_Phos_2"/>
    <property type="match status" value="1"/>
</dbReference>
<dbReference type="PROSITE" id="PS00778">
    <property type="entry name" value="HIS_ACID_PHOSPHAT_2"/>
    <property type="match status" value="1"/>
</dbReference>
<protein>
    <recommendedName>
        <fullName evidence="16">Phytase A</fullName>
        <ecNumber evidence="4">3.1.3.8</ecNumber>
    </recommendedName>
    <alternativeName>
        <fullName evidence="17">Histidine acid phosphatase phyA</fullName>
    </alternativeName>
    <alternativeName>
        <fullName evidence="10">Myo-inositol hexakisphosphate phosphohydrolase A</fullName>
    </alternativeName>
    <alternativeName>
        <fullName evidence="9">Myo-inositol-hexaphosphate 3-phosphohydrolase A</fullName>
    </alternativeName>
</protein>
<dbReference type="Proteomes" id="UP000452235">
    <property type="component" value="Unassembled WGS sequence"/>
</dbReference>
<dbReference type="AlphaFoldDB" id="A0A5M3Z1F1"/>
<comment type="caution">
    <text evidence="18">The sequence shown here is derived from an EMBL/GenBank/DDBJ whole genome shotgun (WGS) entry which is preliminary data.</text>
</comment>
<keyword evidence="7" id="KW-1015">Disulfide bond</keyword>
<dbReference type="InterPro" id="IPR029033">
    <property type="entry name" value="His_PPase_superfam"/>
</dbReference>
<comment type="similarity">
    <text evidence="2">Belongs to the histidine acid phosphatase family.</text>
</comment>
<evidence type="ECO:0000256" key="12">
    <source>
        <dbReference type="ARBA" id="ARBA00043675"/>
    </source>
</evidence>
<keyword evidence="19" id="KW-1185">Reference proteome</keyword>
<keyword evidence="5" id="KW-0964">Secreted</keyword>
<evidence type="ECO:0000256" key="2">
    <source>
        <dbReference type="ARBA" id="ARBA00005375"/>
    </source>
</evidence>
<evidence type="ECO:0000256" key="14">
    <source>
        <dbReference type="ARBA" id="ARBA00043748"/>
    </source>
</evidence>
<gene>
    <name evidence="18" type="ORF">ATEIFO6365_0005040200</name>
</gene>
<evidence type="ECO:0000256" key="4">
    <source>
        <dbReference type="ARBA" id="ARBA00012632"/>
    </source>
</evidence>
<dbReference type="InterPro" id="IPR033379">
    <property type="entry name" value="Acid_Pase_AS"/>
</dbReference>
<evidence type="ECO:0000256" key="3">
    <source>
        <dbReference type="ARBA" id="ARBA00011245"/>
    </source>
</evidence>
<evidence type="ECO:0000256" key="16">
    <source>
        <dbReference type="ARBA" id="ARBA00044106"/>
    </source>
</evidence>
<reference evidence="18 19" key="1">
    <citation type="submission" date="2020-01" db="EMBL/GenBank/DDBJ databases">
        <title>Aspergillus terreus IFO 6365 whole genome shotgun sequence.</title>
        <authorList>
            <person name="Kanamasa S."/>
            <person name="Takahashi H."/>
        </authorList>
    </citation>
    <scope>NUCLEOTIDE SEQUENCE [LARGE SCALE GENOMIC DNA]</scope>
    <source>
        <strain evidence="18 19">IFO 6365</strain>
    </source>
</reference>
<evidence type="ECO:0000256" key="10">
    <source>
        <dbReference type="ARBA" id="ARBA00042300"/>
    </source>
</evidence>
<comment type="catalytic activity">
    <reaction evidence="13">
        <text>1D-myo-inositol 1,2,6-trisphosphate + H2O = 1D-myo-inositol 1,2-bisphosphate + phosphate</text>
        <dbReference type="Rhea" id="RHEA:77131"/>
        <dbReference type="ChEBI" id="CHEBI:15377"/>
        <dbReference type="ChEBI" id="CHEBI:43474"/>
        <dbReference type="ChEBI" id="CHEBI:195537"/>
        <dbReference type="ChEBI" id="CHEBI:195539"/>
    </reaction>
    <physiologicalReaction direction="left-to-right" evidence="13">
        <dbReference type="Rhea" id="RHEA:77132"/>
    </physiologicalReaction>
</comment>
<evidence type="ECO:0000256" key="15">
    <source>
        <dbReference type="ARBA" id="ARBA00043788"/>
    </source>
</evidence>
<dbReference type="InterPro" id="IPR016274">
    <property type="entry name" value="Histidine_acid_Pase_euk"/>
</dbReference>